<protein>
    <submittedName>
        <fullName evidence="1">Uncharacterized protein</fullName>
    </submittedName>
</protein>
<dbReference type="RefSeq" id="WP_151532750.1">
    <property type="nucleotide sequence ID" value="NZ_WBOS01000001.1"/>
</dbReference>
<name>A0A6L3VAD5_9BACI</name>
<dbReference type="EMBL" id="WBOS01000001">
    <property type="protein sequence ID" value="KAB2338029.1"/>
    <property type="molecule type" value="Genomic_DNA"/>
</dbReference>
<comment type="caution">
    <text evidence="1">The sequence shown here is derived from an EMBL/GenBank/DDBJ whole genome shotgun (WGS) entry which is preliminary data.</text>
</comment>
<dbReference type="AlphaFoldDB" id="A0A6L3VAD5"/>
<organism evidence="1 2">
    <name type="scientific">Cytobacillus depressus</name>
    <dbReference type="NCBI Taxonomy" id="1602942"/>
    <lineage>
        <taxon>Bacteria</taxon>
        <taxon>Bacillati</taxon>
        <taxon>Bacillota</taxon>
        <taxon>Bacilli</taxon>
        <taxon>Bacillales</taxon>
        <taxon>Bacillaceae</taxon>
        <taxon>Cytobacillus</taxon>
    </lineage>
</organism>
<evidence type="ECO:0000313" key="2">
    <source>
        <dbReference type="Proteomes" id="UP000481030"/>
    </source>
</evidence>
<accession>A0A6L3VAD5</accession>
<keyword evidence="2" id="KW-1185">Reference proteome</keyword>
<proteinExistence type="predicted"/>
<dbReference type="OrthoDB" id="2467313at2"/>
<reference evidence="1 2" key="1">
    <citation type="journal article" date="2016" name="Antonie Van Leeuwenhoek">
        <title>Bacillus depressus sp. nov., isolated from soil of a sunflower field.</title>
        <authorList>
            <person name="Wei X."/>
            <person name="Xin D."/>
            <person name="Xin Y."/>
            <person name="Zhang H."/>
            <person name="Wang T."/>
            <person name="Zhang J."/>
        </authorList>
    </citation>
    <scope>NUCLEOTIDE SEQUENCE [LARGE SCALE GENOMIC DNA]</scope>
    <source>
        <strain evidence="1 2">BZ1</strain>
    </source>
</reference>
<dbReference type="Proteomes" id="UP000481030">
    <property type="component" value="Unassembled WGS sequence"/>
</dbReference>
<evidence type="ECO:0000313" key="1">
    <source>
        <dbReference type="EMBL" id="KAB2338029.1"/>
    </source>
</evidence>
<gene>
    <name evidence="1" type="ORF">F7731_00135</name>
</gene>
<sequence>MKAKISLKNTTKNQEIARQIKQANRETNHILQISFKEDFSEILFEGESIFISNKDWFSSIILLEGHAKETGIGYEIKPKDKGKTINLHLEGELVAEINEIRNHVKSKTQHDIILELFKKGLDQYNKENKK</sequence>